<name>A0A059AQ25_EUCGR</name>
<organism evidence="1">
    <name type="scientific">Eucalyptus grandis</name>
    <name type="common">Flooded gum</name>
    <dbReference type="NCBI Taxonomy" id="71139"/>
    <lineage>
        <taxon>Eukaryota</taxon>
        <taxon>Viridiplantae</taxon>
        <taxon>Streptophyta</taxon>
        <taxon>Embryophyta</taxon>
        <taxon>Tracheophyta</taxon>
        <taxon>Spermatophyta</taxon>
        <taxon>Magnoliopsida</taxon>
        <taxon>eudicotyledons</taxon>
        <taxon>Gunneridae</taxon>
        <taxon>Pentapetalae</taxon>
        <taxon>rosids</taxon>
        <taxon>malvids</taxon>
        <taxon>Myrtales</taxon>
        <taxon>Myrtaceae</taxon>
        <taxon>Myrtoideae</taxon>
        <taxon>Eucalypteae</taxon>
        <taxon>Eucalyptus</taxon>
    </lineage>
</organism>
<dbReference type="AlphaFoldDB" id="A0A059AQ25"/>
<dbReference type="InParanoid" id="A0A059AQ25"/>
<protein>
    <submittedName>
        <fullName evidence="1">Uncharacterized protein</fullName>
    </submittedName>
</protein>
<proteinExistence type="predicted"/>
<dbReference type="EMBL" id="KK198761">
    <property type="protein sequence ID" value="KCW55510.1"/>
    <property type="molecule type" value="Genomic_DNA"/>
</dbReference>
<reference evidence="1" key="1">
    <citation type="submission" date="2013-07" db="EMBL/GenBank/DDBJ databases">
        <title>The genome of Eucalyptus grandis.</title>
        <authorList>
            <person name="Schmutz J."/>
            <person name="Hayes R."/>
            <person name="Myburg A."/>
            <person name="Tuskan G."/>
            <person name="Grattapaglia D."/>
            <person name="Rokhsar D.S."/>
        </authorList>
    </citation>
    <scope>NUCLEOTIDE SEQUENCE</scope>
    <source>
        <tissue evidence="1">Leaf extractions</tissue>
    </source>
</reference>
<dbReference type="Gramene" id="KCW55510">
    <property type="protein sequence ID" value="KCW55510"/>
    <property type="gene ID" value="EUGRSUZ_I01403"/>
</dbReference>
<accession>A0A059AQ25</accession>
<sequence length="67" mass="7546">MKLNQGESFLPLVLLPIGAKPLVDVQNVHILRLSLSKKLLFSGMCDQKPFLKDPIDHTSNTWQQESS</sequence>
<evidence type="ECO:0000313" key="1">
    <source>
        <dbReference type="EMBL" id="KCW55510.1"/>
    </source>
</evidence>
<gene>
    <name evidence="1" type="ORF">EUGRSUZ_I01403</name>
</gene>